<dbReference type="InterPro" id="IPR005174">
    <property type="entry name" value="KIB1-4_b-propeller"/>
</dbReference>
<dbReference type="OrthoDB" id="1523976at2759"/>
<dbReference type="Proteomes" id="UP000631114">
    <property type="component" value="Unassembled WGS sequence"/>
</dbReference>
<sequence length="351" mass="39866">MDWSMDLTEDLLDEIASRIGSHADYVRLRAVSPAWRTFLPKLPRHQHCASPGLMFPMRNTYCDCDCDAFNLFMANDVLEYNPERIGMEYSVRSIWLQKDTSKFFSLAKMKNYFIEKFVLSSSPTEKNCLAMAIFRDCNKLACCRLGDEGWKNVEGGLCHFQDIIYFNGKFYALSILGRLFIVSNAEVEASSPMPTFVIGPPDGFSCSSGKVYLVESSGELLMVDRGIKLGSINKNTLKFSIFKLNVYPNSLPTWSKVMSLGDRMLFLGQGESFSFSSRDLPGPWKGNHIYFTDDHVLLGNPKYQKAAGSDYGVFNLEDECFQTLPLPLPAEYKGRRTRIWPPPIWILPNSF</sequence>
<dbReference type="AlphaFoldDB" id="A0A835LMC3"/>
<reference evidence="2 3" key="1">
    <citation type="submission" date="2020-10" db="EMBL/GenBank/DDBJ databases">
        <title>The Coptis chinensis genome and diversification of protoberbering-type alkaloids.</title>
        <authorList>
            <person name="Wang B."/>
            <person name="Shu S."/>
            <person name="Song C."/>
            <person name="Liu Y."/>
        </authorList>
    </citation>
    <scope>NUCLEOTIDE SEQUENCE [LARGE SCALE GENOMIC DNA]</scope>
    <source>
        <strain evidence="2">HL-2020</strain>
        <tissue evidence="2">Leaf</tissue>
    </source>
</reference>
<keyword evidence="3" id="KW-1185">Reference proteome</keyword>
<evidence type="ECO:0000313" key="3">
    <source>
        <dbReference type="Proteomes" id="UP000631114"/>
    </source>
</evidence>
<accession>A0A835LMC3</accession>
<evidence type="ECO:0000259" key="1">
    <source>
        <dbReference type="Pfam" id="PF03478"/>
    </source>
</evidence>
<organism evidence="2 3">
    <name type="scientific">Coptis chinensis</name>
    <dbReference type="NCBI Taxonomy" id="261450"/>
    <lineage>
        <taxon>Eukaryota</taxon>
        <taxon>Viridiplantae</taxon>
        <taxon>Streptophyta</taxon>
        <taxon>Embryophyta</taxon>
        <taxon>Tracheophyta</taxon>
        <taxon>Spermatophyta</taxon>
        <taxon>Magnoliopsida</taxon>
        <taxon>Ranunculales</taxon>
        <taxon>Ranunculaceae</taxon>
        <taxon>Coptidoideae</taxon>
        <taxon>Coptis</taxon>
    </lineage>
</organism>
<proteinExistence type="predicted"/>
<dbReference type="InterPro" id="IPR050942">
    <property type="entry name" value="F-box_BR-signaling"/>
</dbReference>
<dbReference type="EMBL" id="JADFTS010000007">
    <property type="protein sequence ID" value="KAF9596754.1"/>
    <property type="molecule type" value="Genomic_DNA"/>
</dbReference>
<evidence type="ECO:0000313" key="2">
    <source>
        <dbReference type="EMBL" id="KAF9596754.1"/>
    </source>
</evidence>
<dbReference type="PANTHER" id="PTHR44259">
    <property type="entry name" value="OS07G0183000 PROTEIN-RELATED"/>
    <property type="match status" value="1"/>
</dbReference>
<gene>
    <name evidence="2" type="ORF">IFM89_013301</name>
</gene>
<feature type="domain" description="KIB1-4 beta-propeller" evidence="1">
    <location>
        <begin position="91"/>
        <end position="315"/>
    </location>
</feature>
<dbReference type="Pfam" id="PF03478">
    <property type="entry name" value="Beta-prop_KIB1-4"/>
    <property type="match status" value="1"/>
</dbReference>
<comment type="caution">
    <text evidence="2">The sequence shown here is derived from an EMBL/GenBank/DDBJ whole genome shotgun (WGS) entry which is preliminary data.</text>
</comment>
<protein>
    <recommendedName>
        <fullName evidence="1">KIB1-4 beta-propeller domain-containing protein</fullName>
    </recommendedName>
</protein>
<name>A0A835LMC3_9MAGN</name>